<dbReference type="Proteomes" id="UP000637578">
    <property type="component" value="Unassembled WGS sequence"/>
</dbReference>
<dbReference type="PANTHER" id="PTHR36503">
    <property type="entry name" value="BLR2520 PROTEIN"/>
    <property type="match status" value="1"/>
</dbReference>
<dbReference type="InterPro" id="IPR004360">
    <property type="entry name" value="Glyas_Fos-R_dOase_dom"/>
</dbReference>
<evidence type="ECO:0000259" key="3">
    <source>
        <dbReference type="PROSITE" id="PS51819"/>
    </source>
</evidence>
<keyword evidence="1" id="KW-0479">Metal-binding</keyword>
<reference evidence="4" key="2">
    <citation type="submission" date="2020-09" db="EMBL/GenBank/DDBJ databases">
        <authorList>
            <person name="Sun Q."/>
            <person name="Zhou Y."/>
        </authorList>
    </citation>
    <scope>NUCLEOTIDE SEQUENCE</scope>
    <source>
        <strain evidence="4">CGMCC 4.5737</strain>
    </source>
</reference>
<organism evidence="4 5">
    <name type="scientific">Longimycelium tulufanense</name>
    <dbReference type="NCBI Taxonomy" id="907463"/>
    <lineage>
        <taxon>Bacteria</taxon>
        <taxon>Bacillati</taxon>
        <taxon>Actinomycetota</taxon>
        <taxon>Actinomycetes</taxon>
        <taxon>Pseudonocardiales</taxon>
        <taxon>Pseudonocardiaceae</taxon>
        <taxon>Longimycelium</taxon>
    </lineage>
</organism>
<feature type="region of interest" description="Disordered" evidence="2">
    <location>
        <begin position="123"/>
        <end position="144"/>
    </location>
</feature>
<dbReference type="GO" id="GO:0004462">
    <property type="term" value="F:lactoylglutathione lyase activity"/>
    <property type="evidence" value="ECO:0007669"/>
    <property type="project" value="InterPro"/>
</dbReference>
<dbReference type="Pfam" id="PF00903">
    <property type="entry name" value="Glyoxalase"/>
    <property type="match status" value="1"/>
</dbReference>
<proteinExistence type="predicted"/>
<dbReference type="GO" id="GO:0046872">
    <property type="term" value="F:metal ion binding"/>
    <property type="evidence" value="ECO:0007669"/>
    <property type="project" value="UniProtKB-KW"/>
</dbReference>
<evidence type="ECO:0000256" key="2">
    <source>
        <dbReference type="SAM" id="MobiDB-lite"/>
    </source>
</evidence>
<dbReference type="PROSITE" id="PS51819">
    <property type="entry name" value="VOC"/>
    <property type="match status" value="1"/>
</dbReference>
<dbReference type="EMBL" id="BMMK01000005">
    <property type="protein sequence ID" value="GGM46580.1"/>
    <property type="molecule type" value="Genomic_DNA"/>
</dbReference>
<dbReference type="Gene3D" id="3.10.180.10">
    <property type="entry name" value="2,3-Dihydroxybiphenyl 1,2-Dioxygenase, domain 1"/>
    <property type="match status" value="1"/>
</dbReference>
<feature type="domain" description="VOC" evidence="3">
    <location>
        <begin position="7"/>
        <end position="132"/>
    </location>
</feature>
<dbReference type="PROSITE" id="PS00934">
    <property type="entry name" value="GLYOXALASE_I_1"/>
    <property type="match status" value="1"/>
</dbReference>
<dbReference type="PANTHER" id="PTHR36503:SF3">
    <property type="entry name" value="BLR0126 PROTEIN"/>
    <property type="match status" value="1"/>
</dbReference>
<keyword evidence="5" id="KW-1185">Reference proteome</keyword>
<protein>
    <submittedName>
        <fullName evidence="4">Glyoxalase</fullName>
    </submittedName>
</protein>
<name>A0A8J3CE14_9PSEU</name>
<dbReference type="InterPro" id="IPR037523">
    <property type="entry name" value="VOC_core"/>
</dbReference>
<dbReference type="InterPro" id="IPR018146">
    <property type="entry name" value="Glyoxalase_1_CS"/>
</dbReference>
<evidence type="ECO:0000313" key="4">
    <source>
        <dbReference type="EMBL" id="GGM46580.1"/>
    </source>
</evidence>
<accession>A0A8J3CE14</accession>
<dbReference type="InterPro" id="IPR029068">
    <property type="entry name" value="Glyas_Bleomycin-R_OHBP_Dase"/>
</dbReference>
<dbReference type="AlphaFoldDB" id="A0A8J3CE14"/>
<dbReference type="RefSeq" id="WP_189055638.1">
    <property type="nucleotide sequence ID" value="NZ_BMMK01000005.1"/>
</dbReference>
<comment type="caution">
    <text evidence="4">The sequence shown here is derived from an EMBL/GenBank/DDBJ whole genome shotgun (WGS) entry which is preliminary data.</text>
</comment>
<reference evidence="4" key="1">
    <citation type="journal article" date="2014" name="Int. J. Syst. Evol. Microbiol.">
        <title>Complete genome sequence of Corynebacterium casei LMG S-19264T (=DSM 44701T), isolated from a smear-ripened cheese.</title>
        <authorList>
            <consortium name="US DOE Joint Genome Institute (JGI-PGF)"/>
            <person name="Walter F."/>
            <person name="Albersmeier A."/>
            <person name="Kalinowski J."/>
            <person name="Ruckert C."/>
        </authorList>
    </citation>
    <scope>NUCLEOTIDE SEQUENCE</scope>
    <source>
        <strain evidence="4">CGMCC 4.5737</strain>
    </source>
</reference>
<evidence type="ECO:0000256" key="1">
    <source>
        <dbReference type="ARBA" id="ARBA00022723"/>
    </source>
</evidence>
<sequence>MTASKPLLGQVALVVEDMARSVAFYRRLGLCFDGPPGWLDHHVEATLPNGIRLTLDSTTLVHYYDAGWCGARRGGPVFLIFDVPDRDAVDAHYAELTAAGAVSHQPPVDAFWGSRYAVVDDPDGNHVGLKSPEDPTYQSAPPAL</sequence>
<dbReference type="SUPFAM" id="SSF54593">
    <property type="entry name" value="Glyoxalase/Bleomycin resistance protein/Dihydroxybiphenyl dioxygenase"/>
    <property type="match status" value="1"/>
</dbReference>
<evidence type="ECO:0000313" key="5">
    <source>
        <dbReference type="Proteomes" id="UP000637578"/>
    </source>
</evidence>
<gene>
    <name evidence="4" type="ORF">GCM10012275_17040</name>
</gene>